<evidence type="ECO:0000313" key="2">
    <source>
        <dbReference type="Proteomes" id="UP001307889"/>
    </source>
</evidence>
<protein>
    <submittedName>
        <fullName evidence="1">Uncharacterized protein</fullName>
    </submittedName>
</protein>
<dbReference type="EMBL" id="AP028912">
    <property type="protein sequence ID" value="BES92995.1"/>
    <property type="molecule type" value="Genomic_DNA"/>
</dbReference>
<keyword evidence="2" id="KW-1185">Reference proteome</keyword>
<proteinExistence type="predicted"/>
<sequence>MNRKRSAVNLTKLQRRRCFSGGKTGYRRMERLMFNPSKPFFRMAPPSAALDLGAISGGAEGRKSGFITLSAAPGTRSPASESRNWIP</sequence>
<reference evidence="1 2" key="1">
    <citation type="submission" date="2023-09" db="EMBL/GenBank/DDBJ databases">
        <title>Nesidiocoris tenuis whole genome shotgun sequence.</title>
        <authorList>
            <person name="Shibata T."/>
            <person name="Shimoda M."/>
            <person name="Kobayashi T."/>
            <person name="Uehara T."/>
        </authorList>
    </citation>
    <scope>NUCLEOTIDE SEQUENCE [LARGE SCALE GENOMIC DNA]</scope>
    <source>
        <strain evidence="1 2">Japan</strain>
    </source>
</reference>
<organism evidence="1 2">
    <name type="scientific">Nesidiocoris tenuis</name>
    <dbReference type="NCBI Taxonomy" id="355587"/>
    <lineage>
        <taxon>Eukaryota</taxon>
        <taxon>Metazoa</taxon>
        <taxon>Ecdysozoa</taxon>
        <taxon>Arthropoda</taxon>
        <taxon>Hexapoda</taxon>
        <taxon>Insecta</taxon>
        <taxon>Pterygota</taxon>
        <taxon>Neoptera</taxon>
        <taxon>Paraneoptera</taxon>
        <taxon>Hemiptera</taxon>
        <taxon>Heteroptera</taxon>
        <taxon>Panheteroptera</taxon>
        <taxon>Cimicomorpha</taxon>
        <taxon>Miridae</taxon>
        <taxon>Dicyphina</taxon>
        <taxon>Nesidiocoris</taxon>
    </lineage>
</organism>
<gene>
    <name evidence="1" type="ORF">NTJ_05804</name>
</gene>
<evidence type="ECO:0000313" key="1">
    <source>
        <dbReference type="EMBL" id="BES92995.1"/>
    </source>
</evidence>
<name>A0ABN7AL80_9HEMI</name>
<dbReference type="Proteomes" id="UP001307889">
    <property type="component" value="Chromosome 4"/>
</dbReference>
<accession>A0ABN7AL80</accession>